<organism evidence="1 2">
    <name type="scientific">Dechloromonas hankyongensis</name>
    <dbReference type="NCBI Taxonomy" id="2908002"/>
    <lineage>
        <taxon>Bacteria</taxon>
        <taxon>Pseudomonadati</taxon>
        <taxon>Pseudomonadota</taxon>
        <taxon>Betaproteobacteria</taxon>
        <taxon>Rhodocyclales</taxon>
        <taxon>Azonexaceae</taxon>
        <taxon>Dechloromonas</taxon>
    </lineage>
</organism>
<dbReference type="EMBL" id="JAKLTN010000001">
    <property type="protein sequence ID" value="MCG2576879.1"/>
    <property type="molecule type" value="Genomic_DNA"/>
</dbReference>
<evidence type="ECO:0000313" key="1">
    <source>
        <dbReference type="EMBL" id="MCG2576879.1"/>
    </source>
</evidence>
<name>A0ABS9K1A3_9RHOO</name>
<dbReference type="Proteomes" id="UP001165384">
    <property type="component" value="Unassembled WGS sequence"/>
</dbReference>
<protein>
    <submittedName>
        <fullName evidence="1">Phenol hydroxylase subunit</fullName>
    </submittedName>
</protein>
<accession>A0ABS9K1A3</accession>
<keyword evidence="2" id="KW-1185">Reference proteome</keyword>
<reference evidence="1" key="1">
    <citation type="submission" date="2022-01" db="EMBL/GenBank/DDBJ databases">
        <authorList>
            <person name="Jo J.-H."/>
            <person name="Im W.-T."/>
        </authorList>
    </citation>
    <scope>NUCLEOTIDE SEQUENCE</scope>
    <source>
        <strain evidence="1">XY25</strain>
    </source>
</reference>
<dbReference type="RefSeq" id="WP_275709260.1">
    <property type="nucleotide sequence ID" value="NZ_JAKLTN010000001.1"/>
</dbReference>
<dbReference type="Pfam" id="PF06099">
    <property type="entry name" value="Phenol_hyd_sub"/>
    <property type="match status" value="1"/>
</dbReference>
<proteinExistence type="predicted"/>
<dbReference type="InterPro" id="IPR010353">
    <property type="entry name" value="DmpK"/>
</dbReference>
<comment type="caution">
    <text evidence="1">The sequence shown here is derived from an EMBL/GenBank/DDBJ whole genome shotgun (WGS) entry which is preliminary data.</text>
</comment>
<sequence>MGHHEKQGSTFDAGRHYVRICKRRPDGFIEFEFSIGDPELAVELMLPEPAFHEFCLGNEVIVLDPATSDQGDWVSRLNDASRQGFEDAV</sequence>
<evidence type="ECO:0000313" key="2">
    <source>
        <dbReference type="Proteomes" id="UP001165384"/>
    </source>
</evidence>
<gene>
    <name evidence="1" type="ORF">LZ012_07715</name>
</gene>
<dbReference type="PIRSF" id="PIRSF000039">
    <property type="entry name" value="Phenol_monooxy_K"/>
    <property type="match status" value="1"/>
</dbReference>